<accession>A0A414FY25</accession>
<protein>
    <submittedName>
        <fullName evidence="2">Uncharacterized protein</fullName>
    </submittedName>
</protein>
<keyword evidence="1" id="KW-1133">Transmembrane helix</keyword>
<name>A0A414FY25_9ACTN</name>
<organism evidence="2 3">
    <name type="scientific">Collinsella intestinalis</name>
    <dbReference type="NCBI Taxonomy" id="147207"/>
    <lineage>
        <taxon>Bacteria</taxon>
        <taxon>Bacillati</taxon>
        <taxon>Actinomycetota</taxon>
        <taxon>Coriobacteriia</taxon>
        <taxon>Coriobacteriales</taxon>
        <taxon>Coriobacteriaceae</taxon>
        <taxon>Collinsella</taxon>
    </lineage>
</organism>
<sequence>MSGYLHEVLRNNQYALLAVLLLQMMRSDRAGDKEKILLIYAISGILVWAGDFDPIFVYRSIVFVLFLWLEFFCSDVWRVRYFSILGKVADFVFRFLFIDGGFFFTIAMHVDGLLAECEALVQWSDYLLLGFLVAACVQCARQSFEIKPIGEIVENCLTKTHSIEKWEEYSRYRRKYDILCRLEDKGYFNRRLFKHRTSLLRMVGVFIRSVFWRTKNRDFSGTSGICGAGTIEMQLIRCIGLEFGSYRCFARRKLFELFYTNLIINSYLRRFARNSPKRGNYRYWLIRVYLDSVPVKMGKSALNPLSLPEGETTFDFIFGKPFEQLTDEEFFVWCLGLLHYENGVGANAVALHRSEIKGLELDEGVISEIVKRLRER</sequence>
<dbReference type="EMBL" id="QSJI01000002">
    <property type="protein sequence ID" value="RHD56458.1"/>
    <property type="molecule type" value="Genomic_DNA"/>
</dbReference>
<proteinExistence type="predicted"/>
<evidence type="ECO:0000313" key="3">
    <source>
        <dbReference type="Proteomes" id="UP000286050"/>
    </source>
</evidence>
<gene>
    <name evidence="2" type="ORF">DW787_02585</name>
</gene>
<dbReference type="Proteomes" id="UP000286050">
    <property type="component" value="Unassembled WGS sequence"/>
</dbReference>
<keyword evidence="1" id="KW-0812">Transmembrane</keyword>
<dbReference type="RefSeq" id="WP_118271516.1">
    <property type="nucleotide sequence ID" value="NZ_QSJI01000002.1"/>
</dbReference>
<evidence type="ECO:0000313" key="2">
    <source>
        <dbReference type="EMBL" id="RHD56458.1"/>
    </source>
</evidence>
<keyword evidence="1" id="KW-0472">Membrane</keyword>
<comment type="caution">
    <text evidence="2">The sequence shown here is derived from an EMBL/GenBank/DDBJ whole genome shotgun (WGS) entry which is preliminary data.</text>
</comment>
<feature type="transmembrane region" description="Helical" evidence="1">
    <location>
        <begin position="34"/>
        <end position="50"/>
    </location>
</feature>
<dbReference type="AlphaFoldDB" id="A0A414FY25"/>
<reference evidence="2 3" key="1">
    <citation type="submission" date="2018-08" db="EMBL/GenBank/DDBJ databases">
        <title>A genome reference for cultivated species of the human gut microbiota.</title>
        <authorList>
            <person name="Zou Y."/>
            <person name="Xue W."/>
            <person name="Luo G."/>
        </authorList>
    </citation>
    <scope>NUCLEOTIDE SEQUENCE [LARGE SCALE GENOMIC DNA]</scope>
    <source>
        <strain evidence="2 3">AM30-5LB</strain>
    </source>
</reference>
<evidence type="ECO:0000256" key="1">
    <source>
        <dbReference type="SAM" id="Phobius"/>
    </source>
</evidence>
<feature type="transmembrane region" description="Helical" evidence="1">
    <location>
        <begin position="91"/>
        <end position="108"/>
    </location>
</feature>
<feature type="transmembrane region" description="Helical" evidence="1">
    <location>
        <begin position="56"/>
        <end position="79"/>
    </location>
</feature>